<keyword evidence="2" id="KW-1185">Reference proteome</keyword>
<accession>A0AAD4TRA1</accession>
<sequence length="133" mass="14236">MPSALAPDTSLLNLRLGSAPKPAGVVLGSGDKAPKLTYLHPCPLTSPDFFANCCFWARTCATGNNSSPDFGVWTFTKVLPLSDQRLRSLVLLYLPGRSRQSCLGTRSKAFVPEIAEACCQENKNANAYASGVE</sequence>
<evidence type="ECO:0000313" key="1">
    <source>
        <dbReference type="EMBL" id="KAI4530940.1"/>
    </source>
</evidence>
<evidence type="ECO:0000313" key="2">
    <source>
        <dbReference type="Proteomes" id="UP001214576"/>
    </source>
</evidence>
<protein>
    <submittedName>
        <fullName evidence="1">Uncharacterized protein</fullName>
    </submittedName>
</protein>
<gene>
    <name evidence="1" type="ORF">MG293_018798</name>
</gene>
<dbReference type="Proteomes" id="UP001214576">
    <property type="component" value="Unassembled WGS sequence"/>
</dbReference>
<name>A0AAD4TRA1_OVIAM</name>
<comment type="caution">
    <text evidence="1">The sequence shown here is derived from an EMBL/GenBank/DDBJ whole genome shotgun (WGS) entry which is preliminary data.</text>
</comment>
<reference evidence="1" key="1">
    <citation type="submission" date="2022-03" db="EMBL/GenBank/DDBJ databases">
        <title>Genomic analyses of argali, domestic sheep and their hybrids provide insights into chromosomal evolution, heterosis and genetic basis of agronomic traits.</title>
        <authorList>
            <person name="Li M."/>
        </authorList>
    </citation>
    <scope>NUCLEOTIDE SEQUENCE</scope>
    <source>
        <strain evidence="1">CAU-MHL-2022a</strain>
        <tissue evidence="1">Skin</tissue>
    </source>
</reference>
<proteinExistence type="predicted"/>
<dbReference type="AlphaFoldDB" id="A0AAD4TRA1"/>
<organism evidence="1 2">
    <name type="scientific">Ovis ammon polii</name>
    <dbReference type="NCBI Taxonomy" id="230172"/>
    <lineage>
        <taxon>Eukaryota</taxon>
        <taxon>Metazoa</taxon>
        <taxon>Chordata</taxon>
        <taxon>Craniata</taxon>
        <taxon>Vertebrata</taxon>
        <taxon>Euteleostomi</taxon>
        <taxon>Mammalia</taxon>
        <taxon>Eutheria</taxon>
        <taxon>Laurasiatheria</taxon>
        <taxon>Artiodactyla</taxon>
        <taxon>Ruminantia</taxon>
        <taxon>Pecora</taxon>
        <taxon>Bovidae</taxon>
        <taxon>Caprinae</taxon>
        <taxon>Ovis</taxon>
    </lineage>
</organism>
<dbReference type="EMBL" id="JAKZEL010000024">
    <property type="protein sequence ID" value="KAI4530940.1"/>
    <property type="molecule type" value="Genomic_DNA"/>
</dbReference>